<evidence type="ECO:0000313" key="2">
    <source>
        <dbReference type="Proteomes" id="UP001257914"/>
    </source>
</evidence>
<sequence>MSILSAFSSEAFLKFSQGESEQPAQLVGSDPYSKYPLFIKRSNNLIFKPNSTVCFTPICLSGPVQFDLHNEISYLCDNNPYLSAGFIQTRKILNRANQENQLISTQFGFVKQESRTNYMLKLGDVNDTFLAGLKRDSRSRINKIMKQKDEFDFTLASTVSDLECFSELYDETAQRNNFSPSYKFGLQHWKVLLENESWNLYLLKHQNKLVAGCVVSTVPDGYDYTFMAHVPGTFDYSRAIVYFLYQYLSKNSNAYLSLGGGIAEGDSLARYKLSLGGQAVSFSRVKFVVNNRLSNRLSEKELFQLMEVKWPPQ</sequence>
<dbReference type="Gene3D" id="3.40.630.30">
    <property type="match status" value="1"/>
</dbReference>
<evidence type="ECO:0000313" key="1">
    <source>
        <dbReference type="EMBL" id="MDU0112805.1"/>
    </source>
</evidence>
<comment type="caution">
    <text evidence="1">The sequence shown here is derived from an EMBL/GenBank/DDBJ whole genome shotgun (WGS) entry which is preliminary data.</text>
</comment>
<accession>A0ABU3R068</accession>
<dbReference type="Proteomes" id="UP001257914">
    <property type="component" value="Unassembled WGS sequence"/>
</dbReference>
<dbReference type="EMBL" id="JAWCUA010000007">
    <property type="protein sequence ID" value="MDU0112805.1"/>
    <property type="molecule type" value="Genomic_DNA"/>
</dbReference>
<proteinExistence type="predicted"/>
<name>A0ABU3R068_9GAMM</name>
<organism evidence="1 2">
    <name type="scientific">Psychrosphaera aquimarina</name>
    <dbReference type="NCBI Taxonomy" id="2044854"/>
    <lineage>
        <taxon>Bacteria</taxon>
        <taxon>Pseudomonadati</taxon>
        <taxon>Pseudomonadota</taxon>
        <taxon>Gammaproteobacteria</taxon>
        <taxon>Alteromonadales</taxon>
        <taxon>Pseudoalteromonadaceae</taxon>
        <taxon>Psychrosphaera</taxon>
    </lineage>
</organism>
<gene>
    <name evidence="1" type="ORF">RT723_07285</name>
</gene>
<keyword evidence="2" id="KW-1185">Reference proteome</keyword>
<dbReference type="SUPFAM" id="SSF55729">
    <property type="entry name" value="Acyl-CoA N-acyltransferases (Nat)"/>
    <property type="match status" value="1"/>
</dbReference>
<evidence type="ECO:0008006" key="3">
    <source>
        <dbReference type="Google" id="ProtNLM"/>
    </source>
</evidence>
<dbReference type="InterPro" id="IPR016181">
    <property type="entry name" value="Acyl_CoA_acyltransferase"/>
</dbReference>
<dbReference type="RefSeq" id="WP_315946495.1">
    <property type="nucleotide sequence ID" value="NZ_JAWCUA010000007.1"/>
</dbReference>
<reference evidence="1 2" key="1">
    <citation type="submission" date="2023-10" db="EMBL/GenBank/DDBJ databases">
        <title>Psychrosphaera aquimaarina strain SW33 isolated from seawater.</title>
        <authorList>
            <person name="Bayburt H."/>
            <person name="Kim J.M."/>
            <person name="Choi B.J."/>
            <person name="Jeon C.O."/>
        </authorList>
    </citation>
    <scope>NUCLEOTIDE SEQUENCE [LARGE SCALE GENOMIC DNA]</scope>
    <source>
        <strain evidence="1 2">KCTC 52743</strain>
    </source>
</reference>
<protein>
    <recommendedName>
        <fullName evidence="3">BioF2-like acetyltransferase domain-containing protein</fullName>
    </recommendedName>
</protein>